<name>A0ABT0BBV6_9SPHN</name>
<evidence type="ECO:0000313" key="1">
    <source>
        <dbReference type="EMBL" id="MCJ2182385.1"/>
    </source>
</evidence>
<proteinExistence type="predicted"/>
<protein>
    <submittedName>
        <fullName evidence="1">DUF2958 domain-containing protein</fullName>
    </submittedName>
</protein>
<reference evidence="1" key="1">
    <citation type="submission" date="2022-03" db="EMBL/GenBank/DDBJ databases">
        <title>Identification of a novel bacterium isolated from mangrove sediments.</title>
        <authorList>
            <person name="Pan X."/>
        </authorList>
    </citation>
    <scope>NUCLEOTIDE SEQUENCE</scope>
    <source>
        <strain evidence="1">B1949</strain>
    </source>
</reference>
<gene>
    <name evidence="1" type="ORF">MTR62_06670</name>
</gene>
<evidence type="ECO:0000313" key="2">
    <source>
        <dbReference type="Proteomes" id="UP001162881"/>
    </source>
</evidence>
<keyword evidence="2" id="KW-1185">Reference proteome</keyword>
<comment type="caution">
    <text evidence="1">The sequence shown here is derived from an EMBL/GenBank/DDBJ whole genome shotgun (WGS) entry which is preliminary data.</text>
</comment>
<dbReference type="Proteomes" id="UP001162881">
    <property type="component" value="Unassembled WGS sequence"/>
</dbReference>
<sequence length="139" mass="14958">MILLTQTLRAQLRAHAEDSARNSRHDPAPVVKFFNPLGAATWLATELLDDGDTLFGLADLGFGCPELGYFSLGEIARLHLPFGLTIERDIGFSTSTSLSVWADTARRAGSIREAQPIICRIEAAPVPKLPTDPDEGNGG</sequence>
<dbReference type="EMBL" id="JALHLF010000016">
    <property type="protein sequence ID" value="MCJ2182385.1"/>
    <property type="molecule type" value="Genomic_DNA"/>
</dbReference>
<organism evidence="1 2">
    <name type="scientific">Novosphingobium organovorum</name>
    <dbReference type="NCBI Taxonomy" id="2930092"/>
    <lineage>
        <taxon>Bacteria</taxon>
        <taxon>Pseudomonadati</taxon>
        <taxon>Pseudomonadota</taxon>
        <taxon>Alphaproteobacteria</taxon>
        <taxon>Sphingomonadales</taxon>
        <taxon>Sphingomonadaceae</taxon>
        <taxon>Novosphingobium</taxon>
    </lineage>
</organism>
<dbReference type="Pfam" id="PF11171">
    <property type="entry name" value="DUF2958"/>
    <property type="match status" value="1"/>
</dbReference>
<accession>A0ABT0BBV6</accession>
<dbReference type="InterPro" id="IPR021341">
    <property type="entry name" value="DUF2958"/>
</dbReference>
<dbReference type="RefSeq" id="WP_244018261.1">
    <property type="nucleotide sequence ID" value="NZ_JALHLF010000016.1"/>
</dbReference>